<keyword evidence="7 15" id="KW-0479">Metal-binding</keyword>
<keyword evidence="4 15" id="KW-0349">Heme</keyword>
<evidence type="ECO:0000256" key="2">
    <source>
        <dbReference type="ARBA" id="ARBA00008414"/>
    </source>
</evidence>
<feature type="site" description="Involved in heme-bound ligand stabilization and O-O bond activation" evidence="15">
    <location>
        <position position="30"/>
    </location>
</feature>
<comment type="domain">
    <text evidence="15">Consists of two distinct domains; an N-terminal heme-containing oxygen-binding domain and a C-terminal reductase domain with binding sites for FAD and NAD(P)H.</text>
</comment>
<accession>A0A1I2AIS6</accession>
<dbReference type="SUPFAM" id="SSF63380">
    <property type="entry name" value="Riboflavin synthase domain-like"/>
    <property type="match status" value="1"/>
</dbReference>
<dbReference type="GO" id="GO:0046210">
    <property type="term" value="P:nitric oxide catabolic process"/>
    <property type="evidence" value="ECO:0007669"/>
    <property type="project" value="TreeGrafter"/>
</dbReference>
<feature type="active site" description="Charge relay system" evidence="15">
    <location>
        <position position="96"/>
    </location>
</feature>
<feature type="active site" description="Charge relay system" evidence="15">
    <location>
        <position position="138"/>
    </location>
</feature>
<dbReference type="GO" id="GO:0020037">
    <property type="term" value="F:heme binding"/>
    <property type="evidence" value="ECO:0007669"/>
    <property type="project" value="InterPro"/>
</dbReference>
<dbReference type="EMBL" id="FOMR01000016">
    <property type="protein sequence ID" value="SFE43689.1"/>
    <property type="molecule type" value="Genomic_DNA"/>
</dbReference>
<keyword evidence="8 15" id="KW-0274">FAD</keyword>
<dbReference type="InterPro" id="IPR001709">
    <property type="entry name" value="Flavoprot_Pyr_Nucl_cyt_Rdtase"/>
</dbReference>
<dbReference type="PANTHER" id="PTHR43396">
    <property type="entry name" value="FLAVOHEMOPROTEIN"/>
    <property type="match status" value="1"/>
</dbReference>
<keyword evidence="5 15" id="KW-0561">Oxygen transport</keyword>
<evidence type="ECO:0000256" key="14">
    <source>
        <dbReference type="ARBA" id="ARBA00049433"/>
    </source>
</evidence>
<evidence type="ECO:0000256" key="11">
    <source>
        <dbReference type="ARBA" id="ARBA00023004"/>
    </source>
</evidence>
<dbReference type="GO" id="GO:0071949">
    <property type="term" value="F:FAD binding"/>
    <property type="evidence" value="ECO:0007669"/>
    <property type="project" value="InterPro"/>
</dbReference>
<evidence type="ECO:0000256" key="6">
    <source>
        <dbReference type="ARBA" id="ARBA00022630"/>
    </source>
</evidence>
<evidence type="ECO:0000256" key="5">
    <source>
        <dbReference type="ARBA" id="ARBA00022621"/>
    </source>
</evidence>
<dbReference type="Gene3D" id="3.40.50.80">
    <property type="entry name" value="Nucleotide-binding domain of ferredoxin-NADP reductase (FNR) module"/>
    <property type="match status" value="1"/>
</dbReference>
<dbReference type="GO" id="GO:0046872">
    <property type="term" value="F:metal ion binding"/>
    <property type="evidence" value="ECO:0007669"/>
    <property type="project" value="UniProtKB-KW"/>
</dbReference>
<dbReference type="GO" id="GO:0071500">
    <property type="term" value="P:cellular response to nitrosative stress"/>
    <property type="evidence" value="ECO:0007669"/>
    <property type="project" value="TreeGrafter"/>
</dbReference>
<dbReference type="Pfam" id="PF00042">
    <property type="entry name" value="Globin"/>
    <property type="match status" value="1"/>
</dbReference>
<dbReference type="Proteomes" id="UP000199474">
    <property type="component" value="Unassembled WGS sequence"/>
</dbReference>
<comment type="cofactor">
    <cofactor evidence="15">
        <name>FAD</name>
        <dbReference type="ChEBI" id="CHEBI:57692"/>
    </cofactor>
    <text evidence="15">Binds 1 FAD per subunit.</text>
</comment>
<feature type="binding site" evidence="15">
    <location>
        <begin position="276"/>
        <end position="281"/>
    </location>
    <ligand>
        <name>NADP(+)</name>
        <dbReference type="ChEBI" id="CHEBI:58349"/>
    </ligand>
</feature>
<protein>
    <recommendedName>
        <fullName evidence="15">Flavohemoprotein</fullName>
    </recommendedName>
    <alternativeName>
        <fullName evidence="15">Flavohemoglobin</fullName>
    </alternativeName>
    <alternativeName>
        <fullName evidence="15">Hemoglobin-like protein</fullName>
    </alternativeName>
    <alternativeName>
        <fullName evidence="15">Nitric oxide dioxygenase</fullName>
        <shortName evidence="15">NO oxygenase</shortName>
        <shortName evidence="15">NOD</shortName>
        <ecNumber evidence="15">1.14.12.17</ecNumber>
    </alternativeName>
</protein>
<proteinExistence type="inferred from homology"/>
<dbReference type="GO" id="GO:0019825">
    <property type="term" value="F:oxygen binding"/>
    <property type="evidence" value="ECO:0007669"/>
    <property type="project" value="InterPro"/>
</dbReference>
<keyword evidence="15" id="KW-0216">Detoxification</keyword>
<dbReference type="FunFam" id="2.40.30.10:FF:000034">
    <property type="entry name" value="Flavohemoprotein"/>
    <property type="match status" value="1"/>
</dbReference>
<feature type="region of interest" description="Reductase" evidence="15">
    <location>
        <begin position="150"/>
        <end position="417"/>
    </location>
</feature>
<dbReference type="AlphaFoldDB" id="A0A1I2AIS6"/>
<evidence type="ECO:0000313" key="18">
    <source>
        <dbReference type="EMBL" id="SFE43689.1"/>
    </source>
</evidence>
<dbReference type="InterPro" id="IPR012292">
    <property type="entry name" value="Globin/Proto"/>
</dbReference>
<sequence length="417" mass="46374">MSLDTEKLEIVKSTAPVLKEHSSEIGKHFYELLFTKVPELRNVFNQTNQKRGLQQEALVYSVYAAGENIDSLENINQLVERIAEKHVSLGVKPEQYPVVGEVLLKAVQDVLGNAATDEVIEAWGAAYDYIANLFIEIEQKKYNETEQQEGGWTGFREFVVDKKIQETSDVVSFCLKPADGKPLPPFKAGQYLTIKADIDGEPHTHMRQYSLSGPSGKDYYKISVKHEKGRGDLPDGIVSSYLHERVAEGDTLEFSAPAGDFTIESEKSPVVLLSGGIGITPVMSMLETLAEKESDRPVTFIHATQNSSSHAMKKRVEQVAAGHSNIASFVCYDSPSDGDRATRNYDKEGFVDLPWLQSILSEDTKADFYCCGPAPFMKAVDKGLKEWGVPNANRHYELFNPVSILNQKDEKEAEAVM</sequence>
<feature type="binding site" evidence="15">
    <location>
        <begin position="207"/>
        <end position="210"/>
    </location>
    <ligand>
        <name>FAD</name>
        <dbReference type="ChEBI" id="CHEBI:57692"/>
    </ligand>
</feature>
<dbReference type="CDD" id="cd06184">
    <property type="entry name" value="flavohem_like_fad_nad_binding"/>
    <property type="match status" value="1"/>
</dbReference>
<dbReference type="InterPro" id="IPR017938">
    <property type="entry name" value="Riboflavin_synthase-like_b-brl"/>
</dbReference>
<dbReference type="OrthoDB" id="9801223at2"/>
<dbReference type="PANTHER" id="PTHR43396:SF3">
    <property type="entry name" value="FLAVOHEMOPROTEIN"/>
    <property type="match status" value="1"/>
</dbReference>
<comment type="cofactor">
    <cofactor evidence="15">
        <name>heme b</name>
        <dbReference type="ChEBI" id="CHEBI:60344"/>
    </cofactor>
    <text evidence="15">Binds 1 heme b (iron(II)-protoporphyrin IX) group per subunit.</text>
</comment>
<dbReference type="InterPro" id="IPR000971">
    <property type="entry name" value="Globin"/>
</dbReference>
<dbReference type="STRING" id="640948.SAMN05216238_11615"/>
<feature type="domain" description="Globin" evidence="16">
    <location>
        <begin position="2"/>
        <end position="139"/>
    </location>
</feature>
<feature type="site" description="Influences the redox potential of the prosthetic heme and FAD groups" evidence="15">
    <location>
        <position position="397"/>
    </location>
</feature>
<dbReference type="Gene3D" id="2.40.30.10">
    <property type="entry name" value="Translation factors"/>
    <property type="match status" value="1"/>
</dbReference>
<dbReference type="Pfam" id="PF00970">
    <property type="entry name" value="FAD_binding_6"/>
    <property type="match status" value="1"/>
</dbReference>
<evidence type="ECO:0000256" key="13">
    <source>
        <dbReference type="ARBA" id="ARBA00048649"/>
    </source>
</evidence>
<dbReference type="InterPro" id="IPR008333">
    <property type="entry name" value="Cbr1-like_FAD-bd_dom"/>
</dbReference>
<dbReference type="InterPro" id="IPR009050">
    <property type="entry name" value="Globin-like_sf"/>
</dbReference>
<evidence type="ECO:0000256" key="12">
    <source>
        <dbReference type="ARBA" id="ARBA00023027"/>
    </source>
</evidence>
<dbReference type="SUPFAM" id="SSF46458">
    <property type="entry name" value="Globin-like"/>
    <property type="match status" value="1"/>
</dbReference>
<dbReference type="HAMAP" id="MF_01252">
    <property type="entry name" value="Hmp"/>
    <property type="match status" value="1"/>
</dbReference>
<organism evidence="18 19">
    <name type="scientific">Lentibacillus persicus</name>
    <dbReference type="NCBI Taxonomy" id="640948"/>
    <lineage>
        <taxon>Bacteria</taxon>
        <taxon>Bacillati</taxon>
        <taxon>Bacillota</taxon>
        <taxon>Bacilli</taxon>
        <taxon>Bacillales</taxon>
        <taxon>Bacillaceae</taxon>
        <taxon>Lentibacillus</taxon>
    </lineage>
</organism>
<comment type="similarity">
    <text evidence="2 15">Belongs to the globin family. Two-domain flavohemoproteins subfamily.</text>
</comment>
<dbReference type="InterPro" id="IPR023950">
    <property type="entry name" value="Hmp"/>
</dbReference>
<dbReference type="PROSITE" id="PS01033">
    <property type="entry name" value="GLOBIN"/>
    <property type="match status" value="1"/>
</dbReference>
<comment type="function">
    <text evidence="15">Is involved in NO detoxification in an aerobic process, termed nitric oxide dioxygenase (NOD) reaction that utilizes O(2) and NAD(P)H to convert NO to nitrate, which protects the bacterium from various noxious nitrogen compounds. Therefore, plays a central role in the inducible response to nitrosative stress.</text>
</comment>
<evidence type="ECO:0000256" key="9">
    <source>
        <dbReference type="ARBA" id="ARBA00022857"/>
    </source>
</evidence>
<comment type="similarity">
    <text evidence="1 15">In the C-terminal section; belongs to the flavoprotein pyridine nucleotide cytochrome reductase family.</text>
</comment>
<gene>
    <name evidence="15" type="primary">hmp</name>
    <name evidence="18" type="ORF">SAMN05216238_11615</name>
</gene>
<dbReference type="PRINTS" id="PR00371">
    <property type="entry name" value="FPNCR"/>
</dbReference>
<dbReference type="Pfam" id="PF00175">
    <property type="entry name" value="NAD_binding_1"/>
    <property type="match status" value="1"/>
</dbReference>
<evidence type="ECO:0000259" key="17">
    <source>
        <dbReference type="PROSITE" id="PS51384"/>
    </source>
</evidence>
<evidence type="ECO:0000313" key="19">
    <source>
        <dbReference type="Proteomes" id="UP000199474"/>
    </source>
</evidence>
<evidence type="ECO:0000256" key="8">
    <source>
        <dbReference type="ARBA" id="ARBA00022827"/>
    </source>
</evidence>
<keyword evidence="12 15" id="KW-0520">NAD</keyword>
<feature type="domain" description="FAD-binding FR-type" evidence="17">
    <location>
        <begin position="153"/>
        <end position="264"/>
    </location>
</feature>
<dbReference type="PROSITE" id="PS51384">
    <property type="entry name" value="FAD_FR"/>
    <property type="match status" value="1"/>
</dbReference>
<dbReference type="InterPro" id="IPR001433">
    <property type="entry name" value="OxRdtase_FAD/NAD-bd"/>
</dbReference>
<dbReference type="GO" id="GO:0008941">
    <property type="term" value="F:nitric oxide dioxygenase NAD(P)H activity"/>
    <property type="evidence" value="ECO:0007669"/>
    <property type="project" value="UniProtKB-UniRule"/>
</dbReference>
<evidence type="ECO:0000256" key="15">
    <source>
        <dbReference type="HAMAP-Rule" id="MF_01252"/>
    </source>
</evidence>
<dbReference type="Gene3D" id="1.10.490.10">
    <property type="entry name" value="Globins"/>
    <property type="match status" value="1"/>
</dbReference>
<evidence type="ECO:0000256" key="4">
    <source>
        <dbReference type="ARBA" id="ARBA00022617"/>
    </source>
</evidence>
<comment type="caution">
    <text evidence="15">Lacks conserved residue(s) required for the propagation of feature annotation.</text>
</comment>
<reference evidence="19" key="1">
    <citation type="submission" date="2016-10" db="EMBL/GenBank/DDBJ databases">
        <authorList>
            <person name="Varghese N."/>
            <person name="Submissions S."/>
        </authorList>
    </citation>
    <scope>NUCLEOTIDE SEQUENCE [LARGE SCALE GENOMIC DNA]</scope>
    <source>
        <strain evidence="19">DSM 22530</strain>
    </source>
</reference>
<comment type="catalytic activity">
    <reaction evidence="13 15">
        <text>2 nitric oxide + NADH + 2 O2 = 2 nitrate + NAD(+) + H(+)</text>
        <dbReference type="Rhea" id="RHEA:19469"/>
        <dbReference type="ChEBI" id="CHEBI:15378"/>
        <dbReference type="ChEBI" id="CHEBI:15379"/>
        <dbReference type="ChEBI" id="CHEBI:16480"/>
        <dbReference type="ChEBI" id="CHEBI:17632"/>
        <dbReference type="ChEBI" id="CHEBI:57540"/>
        <dbReference type="ChEBI" id="CHEBI:57945"/>
        <dbReference type="EC" id="1.14.12.17"/>
    </reaction>
</comment>
<dbReference type="FunFam" id="1.10.490.10:FF:000003">
    <property type="entry name" value="Flavohemoprotein"/>
    <property type="match status" value="1"/>
</dbReference>
<keyword evidence="10 15" id="KW-0560">Oxidoreductase</keyword>
<feature type="binding site" description="proximal binding residue" evidence="15">
    <location>
        <position position="86"/>
    </location>
    <ligand>
        <name>heme b</name>
        <dbReference type="ChEBI" id="CHEBI:60344"/>
    </ligand>
    <ligandPart>
        <name>Fe</name>
        <dbReference type="ChEBI" id="CHEBI:18248"/>
    </ligandPart>
</feature>
<dbReference type="PRINTS" id="PR00410">
    <property type="entry name" value="PHEHYDRXLASE"/>
</dbReference>
<dbReference type="InterPro" id="IPR039261">
    <property type="entry name" value="FNR_nucleotide-bd"/>
</dbReference>
<dbReference type="NCBIfam" id="NF009805">
    <property type="entry name" value="PRK13289.1"/>
    <property type="match status" value="1"/>
</dbReference>
<dbReference type="SUPFAM" id="SSF52343">
    <property type="entry name" value="Ferredoxin reductase-like, C-terminal NADP-linked domain"/>
    <property type="match status" value="1"/>
</dbReference>
<evidence type="ECO:0000256" key="10">
    <source>
        <dbReference type="ARBA" id="ARBA00023002"/>
    </source>
</evidence>
<dbReference type="InterPro" id="IPR017927">
    <property type="entry name" value="FAD-bd_FR_type"/>
</dbReference>
<keyword evidence="3 15" id="KW-0813">Transport</keyword>
<keyword evidence="6 15" id="KW-0285">Flavoprotein</keyword>
<keyword evidence="9 15" id="KW-0521">NADP</keyword>
<comment type="catalytic activity">
    <reaction evidence="14 15">
        <text>2 nitric oxide + NADPH + 2 O2 = 2 nitrate + NADP(+) + H(+)</text>
        <dbReference type="Rhea" id="RHEA:19465"/>
        <dbReference type="ChEBI" id="CHEBI:15378"/>
        <dbReference type="ChEBI" id="CHEBI:15379"/>
        <dbReference type="ChEBI" id="CHEBI:16480"/>
        <dbReference type="ChEBI" id="CHEBI:17632"/>
        <dbReference type="ChEBI" id="CHEBI:57783"/>
        <dbReference type="ChEBI" id="CHEBI:58349"/>
        <dbReference type="EC" id="1.14.12.17"/>
    </reaction>
</comment>
<evidence type="ECO:0000256" key="1">
    <source>
        <dbReference type="ARBA" id="ARBA00006401"/>
    </source>
</evidence>
<dbReference type="CDD" id="cd14777">
    <property type="entry name" value="Yhb1-globin-like"/>
    <property type="match status" value="1"/>
</dbReference>
<dbReference type="FunFam" id="3.40.50.80:FF:000010">
    <property type="entry name" value="Flavohemoprotein"/>
    <property type="match status" value="1"/>
</dbReference>
<evidence type="ECO:0000259" key="16">
    <source>
        <dbReference type="PROSITE" id="PS01033"/>
    </source>
</evidence>
<dbReference type="EC" id="1.14.12.17" evidence="15"/>
<keyword evidence="19" id="KW-1185">Reference proteome</keyword>
<feature type="binding site" evidence="15">
    <location>
        <position position="191"/>
    </location>
    <ligand>
        <name>FAD</name>
        <dbReference type="ChEBI" id="CHEBI:57692"/>
    </ligand>
</feature>
<evidence type="ECO:0000256" key="7">
    <source>
        <dbReference type="ARBA" id="ARBA00022723"/>
    </source>
</evidence>
<keyword evidence="18" id="KW-0223">Dioxygenase</keyword>
<dbReference type="GO" id="GO:0009636">
    <property type="term" value="P:response to toxic substance"/>
    <property type="evidence" value="ECO:0007669"/>
    <property type="project" value="UniProtKB-KW"/>
</dbReference>
<dbReference type="GO" id="GO:0005344">
    <property type="term" value="F:oxygen carrier activity"/>
    <property type="evidence" value="ECO:0007669"/>
    <property type="project" value="UniProtKB-UniRule"/>
</dbReference>
<dbReference type="RefSeq" id="WP_090087403.1">
    <property type="nucleotide sequence ID" value="NZ_FOMR01000016.1"/>
</dbReference>
<evidence type="ECO:0000256" key="3">
    <source>
        <dbReference type="ARBA" id="ARBA00022448"/>
    </source>
</evidence>
<keyword evidence="11 15" id="KW-0408">Iron</keyword>
<name>A0A1I2AIS6_9BACI</name>
<feature type="site" description="Influences the redox potential of the prosthetic heme and FAD groups" evidence="15">
    <location>
        <position position="85"/>
    </location>
</feature>